<feature type="domain" description="DUF1508" evidence="2">
    <location>
        <begin position="9"/>
        <end position="56"/>
    </location>
</feature>
<dbReference type="InterPro" id="IPR010879">
    <property type="entry name" value="DUF1508"/>
</dbReference>
<proteinExistence type="inferred from homology"/>
<name>A0ABT0GF49_9GAMM</name>
<evidence type="ECO:0000313" key="4">
    <source>
        <dbReference type="Proteomes" id="UP001431449"/>
    </source>
</evidence>
<protein>
    <submittedName>
        <fullName evidence="3">YegP family protein</fullName>
    </submittedName>
</protein>
<evidence type="ECO:0000313" key="3">
    <source>
        <dbReference type="EMBL" id="MCK7593053.1"/>
    </source>
</evidence>
<reference evidence="3" key="1">
    <citation type="submission" date="2022-04" db="EMBL/GenBank/DDBJ databases">
        <title>Lysobacter sp. CAU 1642 isolated from sea sand.</title>
        <authorList>
            <person name="Kim W."/>
        </authorList>
    </citation>
    <scope>NUCLEOTIDE SEQUENCE</scope>
    <source>
        <strain evidence="3">CAU 1642</strain>
    </source>
</reference>
<dbReference type="RefSeq" id="WP_248206016.1">
    <property type="nucleotide sequence ID" value="NZ_JALNMH010000003.1"/>
</dbReference>
<dbReference type="Gene3D" id="2.30.29.80">
    <property type="match status" value="1"/>
</dbReference>
<gene>
    <name evidence="3" type="ORF">M0G41_05135</name>
</gene>
<keyword evidence="4" id="KW-1185">Reference proteome</keyword>
<accession>A0ABT0GF49</accession>
<dbReference type="EMBL" id="JALNMH010000003">
    <property type="protein sequence ID" value="MCK7593053.1"/>
    <property type="molecule type" value="Genomic_DNA"/>
</dbReference>
<dbReference type="PANTHER" id="PTHR40606:SF1">
    <property type="entry name" value="UPF0339 PROTEIN YEGP"/>
    <property type="match status" value="1"/>
</dbReference>
<organism evidence="3 4">
    <name type="scientific">Pseudomarimonas salicorniae</name>
    <dbReference type="NCBI Taxonomy" id="2933270"/>
    <lineage>
        <taxon>Bacteria</taxon>
        <taxon>Pseudomonadati</taxon>
        <taxon>Pseudomonadota</taxon>
        <taxon>Gammaproteobacteria</taxon>
        <taxon>Lysobacterales</taxon>
        <taxon>Lysobacteraceae</taxon>
        <taxon>Pseudomarimonas</taxon>
    </lineage>
</organism>
<evidence type="ECO:0000256" key="1">
    <source>
        <dbReference type="ARBA" id="ARBA00007576"/>
    </source>
</evidence>
<dbReference type="SUPFAM" id="SSF160113">
    <property type="entry name" value="YegP-like"/>
    <property type="match status" value="2"/>
</dbReference>
<dbReference type="InterPro" id="IPR051141">
    <property type="entry name" value="UPF0339_domain"/>
</dbReference>
<dbReference type="PANTHER" id="PTHR40606">
    <property type="match status" value="1"/>
</dbReference>
<dbReference type="InterPro" id="IPR036913">
    <property type="entry name" value="YegP-like_sf"/>
</dbReference>
<dbReference type="Proteomes" id="UP001431449">
    <property type="component" value="Unassembled WGS sequence"/>
</dbReference>
<comment type="similarity">
    <text evidence="1">Belongs to the UPF0339 family. Duplicated subfamily.</text>
</comment>
<evidence type="ECO:0000259" key="2">
    <source>
        <dbReference type="Pfam" id="PF07411"/>
    </source>
</evidence>
<sequence>MGMFVLSTAKDGSFHFSLHAANGEIILSSQMYTTKAAAFDGIDSVRANAPHDERFERKINAAGQPMFNLKAANHQVIGTSQGYSSEIARDIGIESVKQNAPGAGIEDEAIG</sequence>
<feature type="domain" description="DUF1508" evidence="2">
    <location>
        <begin position="61"/>
        <end position="107"/>
    </location>
</feature>
<comment type="caution">
    <text evidence="3">The sequence shown here is derived from an EMBL/GenBank/DDBJ whole genome shotgun (WGS) entry which is preliminary data.</text>
</comment>
<dbReference type="Pfam" id="PF07411">
    <property type="entry name" value="DUF1508"/>
    <property type="match status" value="2"/>
</dbReference>